<dbReference type="GO" id="GO:1990281">
    <property type="term" value="C:efflux pump complex"/>
    <property type="evidence" value="ECO:0007669"/>
    <property type="project" value="TreeGrafter"/>
</dbReference>
<evidence type="ECO:0000313" key="8">
    <source>
        <dbReference type="EMBL" id="RAJ29221.1"/>
    </source>
</evidence>
<dbReference type="Pfam" id="PF02321">
    <property type="entry name" value="OEP"/>
    <property type="match status" value="2"/>
</dbReference>
<evidence type="ECO:0000256" key="1">
    <source>
        <dbReference type="ARBA" id="ARBA00004442"/>
    </source>
</evidence>
<evidence type="ECO:0000256" key="7">
    <source>
        <dbReference type="ARBA" id="ARBA00023237"/>
    </source>
</evidence>
<evidence type="ECO:0000256" key="2">
    <source>
        <dbReference type="ARBA" id="ARBA00007613"/>
    </source>
</evidence>
<keyword evidence="6" id="KW-0472">Membrane</keyword>
<evidence type="ECO:0000256" key="5">
    <source>
        <dbReference type="ARBA" id="ARBA00022692"/>
    </source>
</evidence>
<dbReference type="GO" id="GO:0009279">
    <property type="term" value="C:cell outer membrane"/>
    <property type="evidence" value="ECO:0007669"/>
    <property type="project" value="UniProtKB-SubCell"/>
</dbReference>
<dbReference type="Gene3D" id="1.20.1600.10">
    <property type="entry name" value="Outer membrane efflux proteins (OEP)"/>
    <property type="match status" value="1"/>
</dbReference>
<evidence type="ECO:0000256" key="4">
    <source>
        <dbReference type="ARBA" id="ARBA00022452"/>
    </source>
</evidence>
<dbReference type="EMBL" id="QLLR01000014">
    <property type="protein sequence ID" value="RAJ29221.1"/>
    <property type="molecule type" value="Genomic_DNA"/>
</dbReference>
<dbReference type="PANTHER" id="PTHR30026">
    <property type="entry name" value="OUTER MEMBRANE PROTEIN TOLC"/>
    <property type="match status" value="1"/>
</dbReference>
<keyword evidence="3" id="KW-0813">Transport</keyword>
<gene>
    <name evidence="8" type="ORF">LY11_02925</name>
</gene>
<protein>
    <submittedName>
        <fullName evidence="8">Outer membrane protein TolC</fullName>
    </submittedName>
</protein>
<comment type="caution">
    <text evidence="8">The sequence shown here is derived from an EMBL/GenBank/DDBJ whole genome shotgun (WGS) entry which is preliminary data.</text>
</comment>
<evidence type="ECO:0000256" key="3">
    <source>
        <dbReference type="ARBA" id="ARBA00022448"/>
    </source>
</evidence>
<comment type="similarity">
    <text evidence="2">Belongs to the outer membrane factor (OMF) (TC 1.B.17) family.</text>
</comment>
<dbReference type="GO" id="GO:0015288">
    <property type="term" value="F:porin activity"/>
    <property type="evidence" value="ECO:0007669"/>
    <property type="project" value="TreeGrafter"/>
</dbReference>
<dbReference type="GO" id="GO:0015562">
    <property type="term" value="F:efflux transmembrane transporter activity"/>
    <property type="evidence" value="ECO:0007669"/>
    <property type="project" value="InterPro"/>
</dbReference>
<keyword evidence="5" id="KW-0812">Transmembrane</keyword>
<dbReference type="PANTHER" id="PTHR30026:SF20">
    <property type="entry name" value="OUTER MEMBRANE PROTEIN TOLC"/>
    <property type="match status" value="1"/>
</dbReference>
<evidence type="ECO:0000256" key="6">
    <source>
        <dbReference type="ARBA" id="ARBA00023136"/>
    </source>
</evidence>
<dbReference type="InterPro" id="IPR051906">
    <property type="entry name" value="TolC-like"/>
</dbReference>
<reference evidence="8 9" key="1">
    <citation type="submission" date="2018-06" db="EMBL/GenBank/DDBJ databases">
        <title>Genomic Encyclopedia of Archaeal and Bacterial Type Strains, Phase II (KMG-II): from individual species to whole genera.</title>
        <authorList>
            <person name="Goeker M."/>
        </authorList>
    </citation>
    <scope>NUCLEOTIDE SEQUENCE [LARGE SCALE GENOMIC DNA]</scope>
    <source>
        <strain evidence="8 9">DSM 14825</strain>
    </source>
</reference>
<sequence>MREIHYPMRNYYPTRLVFTAVLFISLLWINTVQAQAVPDLPTLMQRAVNKDAELANKQLDVEQSKDSRQALSDAYLPRVSSMASYAYLNSSVNASLPSSTFPILNIPIPALDGSFNMHNNTWLANVSVKALLFDGFKIGNYKKAITEKMKAQTVILENDRQIIIGKVSETYDMLALLKQSKVVLDNSGKQLEAQSKIADKALSYGLITKYEHKKIEVARAQLAAKLVEYDGKRNLVLKRLAQLTGTGTDTLQLIDNSLVPYLNVIPNQDVNNRPEFAALEAQDRAYNYQLKAKKNHLIPTAAAFGSVSYMSLNNLVFQNKAGTLGPNTGDVKLQMNKLELFPTFIAGVGVKWDIFDGFESKHEIRKIKIELQQVRNKKEEAKELLSLGLVKANTDYSIATAQIAAKEKEKEVSLDALQIATKEFRVGLIKPADLIAAITDSEKAELGYLETVFNQRRAADEAHKAAGNLTIDKFKSKK</sequence>
<name>A0A327SK53_9SPHI</name>
<dbReference type="Proteomes" id="UP000249754">
    <property type="component" value="Unassembled WGS sequence"/>
</dbReference>
<dbReference type="InterPro" id="IPR003423">
    <property type="entry name" value="OMP_efflux"/>
</dbReference>
<keyword evidence="4" id="KW-1134">Transmembrane beta strand</keyword>
<dbReference type="SUPFAM" id="SSF56954">
    <property type="entry name" value="Outer membrane efflux proteins (OEP)"/>
    <property type="match status" value="1"/>
</dbReference>
<organism evidence="8 9">
    <name type="scientific">Pedobacter cryoconitis</name>
    <dbReference type="NCBI Taxonomy" id="188932"/>
    <lineage>
        <taxon>Bacteria</taxon>
        <taxon>Pseudomonadati</taxon>
        <taxon>Bacteroidota</taxon>
        <taxon>Sphingobacteriia</taxon>
        <taxon>Sphingobacteriales</taxon>
        <taxon>Sphingobacteriaceae</taxon>
        <taxon>Pedobacter</taxon>
    </lineage>
</organism>
<proteinExistence type="inferred from homology"/>
<dbReference type="AlphaFoldDB" id="A0A327SK53"/>
<keyword evidence="7" id="KW-0998">Cell outer membrane</keyword>
<accession>A0A327SK53</accession>
<comment type="subcellular location">
    <subcellularLocation>
        <location evidence="1">Cell outer membrane</location>
    </subcellularLocation>
</comment>
<evidence type="ECO:0000313" key="9">
    <source>
        <dbReference type="Proteomes" id="UP000249754"/>
    </source>
</evidence>